<keyword evidence="1" id="KW-0812">Transmembrane</keyword>
<protein>
    <submittedName>
        <fullName evidence="2">Uncharacterized protein</fullName>
    </submittedName>
</protein>
<evidence type="ECO:0000313" key="2">
    <source>
        <dbReference type="EMBL" id="KAJ8033983.1"/>
    </source>
</evidence>
<dbReference type="AlphaFoldDB" id="A0A9Q1BWK0"/>
<gene>
    <name evidence="2" type="ORF">HOLleu_24386</name>
</gene>
<evidence type="ECO:0000313" key="3">
    <source>
        <dbReference type="Proteomes" id="UP001152320"/>
    </source>
</evidence>
<feature type="transmembrane region" description="Helical" evidence="1">
    <location>
        <begin position="12"/>
        <end position="33"/>
    </location>
</feature>
<proteinExistence type="predicted"/>
<comment type="caution">
    <text evidence="2">The sequence shown here is derived from an EMBL/GenBank/DDBJ whole genome shotgun (WGS) entry which is preliminary data.</text>
</comment>
<reference evidence="2" key="1">
    <citation type="submission" date="2021-10" db="EMBL/GenBank/DDBJ databases">
        <title>Tropical sea cucumber genome reveals ecological adaptation and Cuvierian tubules defense mechanism.</title>
        <authorList>
            <person name="Chen T."/>
        </authorList>
    </citation>
    <scope>NUCLEOTIDE SEQUENCE</scope>
    <source>
        <strain evidence="2">Nanhai2018</strain>
        <tissue evidence="2">Muscle</tissue>
    </source>
</reference>
<keyword evidence="1" id="KW-0472">Membrane</keyword>
<evidence type="ECO:0000256" key="1">
    <source>
        <dbReference type="SAM" id="Phobius"/>
    </source>
</evidence>
<dbReference type="Proteomes" id="UP001152320">
    <property type="component" value="Chromosome 11"/>
</dbReference>
<sequence>MVNHSQLETVIMTQVMMITVPPYISIFVVRIAFTMLDGGTITADIHLSTVRTELIASIGIHFLAFAAT</sequence>
<name>A0A9Q1BWK0_HOLLE</name>
<keyword evidence="1" id="KW-1133">Transmembrane helix</keyword>
<organism evidence="2 3">
    <name type="scientific">Holothuria leucospilota</name>
    <name type="common">Black long sea cucumber</name>
    <name type="synonym">Mertensiothuria leucospilota</name>
    <dbReference type="NCBI Taxonomy" id="206669"/>
    <lineage>
        <taxon>Eukaryota</taxon>
        <taxon>Metazoa</taxon>
        <taxon>Echinodermata</taxon>
        <taxon>Eleutherozoa</taxon>
        <taxon>Echinozoa</taxon>
        <taxon>Holothuroidea</taxon>
        <taxon>Aspidochirotacea</taxon>
        <taxon>Aspidochirotida</taxon>
        <taxon>Holothuriidae</taxon>
        <taxon>Holothuria</taxon>
    </lineage>
</organism>
<accession>A0A9Q1BWK0</accession>
<keyword evidence="3" id="KW-1185">Reference proteome</keyword>
<dbReference type="EMBL" id="JAIZAY010000011">
    <property type="protein sequence ID" value="KAJ8033983.1"/>
    <property type="molecule type" value="Genomic_DNA"/>
</dbReference>